<keyword evidence="2" id="KW-1185">Reference proteome</keyword>
<organism evidence="1 2">
    <name type="scientific">Gracilibacillus salinarum</name>
    <dbReference type="NCBI Taxonomy" id="2932255"/>
    <lineage>
        <taxon>Bacteria</taxon>
        <taxon>Bacillati</taxon>
        <taxon>Bacillota</taxon>
        <taxon>Bacilli</taxon>
        <taxon>Bacillales</taxon>
        <taxon>Bacillaceae</taxon>
        <taxon>Gracilibacillus</taxon>
    </lineage>
</organism>
<protein>
    <submittedName>
        <fullName evidence="1">AimR family lysis-lysogeny pheromone receptor</fullName>
    </submittedName>
</protein>
<evidence type="ECO:0000313" key="2">
    <source>
        <dbReference type="Proteomes" id="UP000831537"/>
    </source>
</evidence>
<dbReference type="EMBL" id="CP095071">
    <property type="protein sequence ID" value="UOQ87102.1"/>
    <property type="molecule type" value="Genomic_DNA"/>
</dbReference>
<gene>
    <name evidence="1" type="ORF">MUN87_09575</name>
</gene>
<reference evidence="1 2" key="1">
    <citation type="submission" date="2022-04" db="EMBL/GenBank/DDBJ databases">
        <title>Gracilibacillus sp. isolated from saltern.</title>
        <authorList>
            <person name="Won M."/>
            <person name="Lee C.-M."/>
            <person name="Woen H.-Y."/>
            <person name="Kwon S.-W."/>
        </authorList>
    </citation>
    <scope>NUCLEOTIDE SEQUENCE [LARGE SCALE GENOMIC DNA]</scope>
    <source>
        <strain evidence="1 2">SSPM10-3</strain>
    </source>
</reference>
<dbReference type="NCBIfam" id="NF038310">
    <property type="entry name" value="lysogeny_AimR"/>
    <property type="match status" value="1"/>
</dbReference>
<sequence>MRRNQFMHEFLTKETEIPLHVVHQQLKGHPHELQDMKEICLVTEKEANLCTAMEYLYDNGLLTELKELIDKTKHAESEQLRKTSRIYQIMYNRKKLKAKQIKPDDPEYCIKYVNRIRLKDTDYRLHILRDLVQIYCYFDIHQYGKIGTFNEKIKQNLAHIKDPLQYQLFKSRLDETLFVFHWKRNEMILSRKYGYRLLTETNNTRKKIDIHNILAQGYLFESYDQAMNHMNMAIDIAGQLGAGRAFYGLKNYTLAFIAAYYKQTAGISSEDRAEKAHIALAENDIDTCVRILEDFETLSPFQQYYLGLAKQDKQLLRTSYQRFIEERDDYFYAKLPLEALNTLDE</sequence>
<dbReference type="RefSeq" id="WP_244747543.1">
    <property type="nucleotide sequence ID" value="NZ_CP095071.1"/>
</dbReference>
<evidence type="ECO:0000313" key="1">
    <source>
        <dbReference type="EMBL" id="UOQ87102.1"/>
    </source>
</evidence>
<keyword evidence="1" id="KW-0675">Receptor</keyword>
<accession>A0ABY4GRU4</accession>
<dbReference type="InterPro" id="IPR047705">
    <property type="entry name" value="AimR-like"/>
</dbReference>
<name>A0ABY4GRU4_9BACI</name>
<dbReference type="Pfam" id="PF22871">
    <property type="entry name" value="AimR"/>
    <property type="match status" value="1"/>
</dbReference>
<proteinExistence type="predicted"/>
<dbReference type="Proteomes" id="UP000831537">
    <property type="component" value="Chromosome"/>
</dbReference>